<dbReference type="SUPFAM" id="SSF51735">
    <property type="entry name" value="NAD(P)-binding Rossmann-fold domains"/>
    <property type="match status" value="1"/>
</dbReference>
<feature type="binding site" evidence="10">
    <location>
        <position position="30"/>
    </location>
    <ligand>
        <name>NAD(+)</name>
        <dbReference type="ChEBI" id="CHEBI:57540"/>
    </ligand>
</feature>
<dbReference type="PANTHER" id="PTHR43750:SF4">
    <property type="entry name" value="UDP-GLUCOSE 6-DEHYDROGENASE YWQF"/>
    <property type="match status" value="1"/>
</dbReference>
<evidence type="ECO:0000256" key="5">
    <source>
        <dbReference type="ARBA" id="ARBA00023027"/>
    </source>
</evidence>
<feature type="binding site" evidence="9">
    <location>
        <position position="320"/>
    </location>
    <ligand>
        <name>substrate</name>
    </ligand>
</feature>
<comment type="similarity">
    <text evidence="2 7">Belongs to the UDP-glucose/GDP-mannose dehydrogenase family.</text>
</comment>
<dbReference type="SMART" id="SM00984">
    <property type="entry name" value="UDPG_MGDP_dh_C"/>
    <property type="match status" value="1"/>
</dbReference>
<keyword evidence="5 7" id="KW-0520">NAD</keyword>
<evidence type="ECO:0000256" key="4">
    <source>
        <dbReference type="ARBA" id="ARBA00023002"/>
    </source>
</evidence>
<evidence type="ECO:0000256" key="6">
    <source>
        <dbReference type="ARBA" id="ARBA00047473"/>
    </source>
</evidence>
<feature type="binding site" evidence="10">
    <location>
        <position position="263"/>
    </location>
    <ligand>
        <name>NAD(+)</name>
        <dbReference type="ChEBI" id="CHEBI:57540"/>
    </ligand>
</feature>
<dbReference type="SUPFAM" id="SSF48179">
    <property type="entry name" value="6-phosphogluconate dehydrogenase C-terminal domain-like"/>
    <property type="match status" value="1"/>
</dbReference>
<dbReference type="GO" id="GO:0051287">
    <property type="term" value="F:NAD binding"/>
    <property type="evidence" value="ECO:0007669"/>
    <property type="project" value="InterPro"/>
</dbReference>
<evidence type="ECO:0000256" key="3">
    <source>
        <dbReference type="ARBA" id="ARBA00012954"/>
    </source>
</evidence>
<feature type="active site" description="Nucleophile" evidence="8">
    <location>
        <position position="260"/>
    </location>
</feature>
<feature type="binding site" evidence="10">
    <location>
        <position position="155"/>
    </location>
    <ligand>
        <name>NAD(+)</name>
        <dbReference type="ChEBI" id="CHEBI:57540"/>
    </ligand>
</feature>
<dbReference type="EC" id="1.1.1.22" evidence="3 7"/>
<dbReference type="OrthoDB" id="9803238at2"/>
<comment type="caution">
    <text evidence="12">The sequence shown here is derived from an EMBL/GenBank/DDBJ whole genome shotgun (WGS) entry which is preliminary data.</text>
</comment>
<evidence type="ECO:0000256" key="10">
    <source>
        <dbReference type="PIRSR" id="PIRSR500134-3"/>
    </source>
</evidence>
<organism evidence="12 13">
    <name type="scientific">Niallia endozanthoxylica</name>
    <dbReference type="NCBI Taxonomy" id="2036016"/>
    <lineage>
        <taxon>Bacteria</taxon>
        <taxon>Bacillati</taxon>
        <taxon>Bacillota</taxon>
        <taxon>Bacilli</taxon>
        <taxon>Bacillales</taxon>
        <taxon>Bacillaceae</taxon>
        <taxon>Niallia</taxon>
    </lineage>
</organism>
<dbReference type="SUPFAM" id="SSF52413">
    <property type="entry name" value="UDP-glucose/GDP-mannose dehydrogenase C-terminal domain"/>
    <property type="match status" value="1"/>
</dbReference>
<accession>A0A5J5H7Y6</accession>
<dbReference type="Gene3D" id="3.40.50.720">
    <property type="entry name" value="NAD(P)-binding Rossmann-like Domain"/>
    <property type="match status" value="2"/>
</dbReference>
<feature type="binding site" evidence="10">
    <location>
        <position position="86"/>
    </location>
    <ligand>
        <name>NAD(+)</name>
        <dbReference type="ChEBI" id="CHEBI:57540"/>
    </ligand>
</feature>
<dbReference type="InterPro" id="IPR008927">
    <property type="entry name" value="6-PGluconate_DH-like_C_sf"/>
</dbReference>
<dbReference type="InterPro" id="IPR028357">
    <property type="entry name" value="UDPglc_DH_bac"/>
</dbReference>
<feature type="binding site" evidence="10">
    <location>
        <position position="121"/>
    </location>
    <ligand>
        <name>NAD(+)</name>
        <dbReference type="ChEBI" id="CHEBI:57540"/>
    </ligand>
</feature>
<dbReference type="Proteomes" id="UP000326671">
    <property type="component" value="Unassembled WGS sequence"/>
</dbReference>
<dbReference type="EMBL" id="VYKL01000041">
    <property type="protein sequence ID" value="KAA9015524.1"/>
    <property type="molecule type" value="Genomic_DNA"/>
</dbReference>
<evidence type="ECO:0000256" key="7">
    <source>
        <dbReference type="PIRNR" id="PIRNR000124"/>
    </source>
</evidence>
<evidence type="ECO:0000259" key="11">
    <source>
        <dbReference type="SMART" id="SM00984"/>
    </source>
</evidence>
<dbReference type="Pfam" id="PF03720">
    <property type="entry name" value="UDPG_MGDP_dh_C"/>
    <property type="match status" value="1"/>
</dbReference>
<feature type="domain" description="UDP-glucose/GDP-mannose dehydrogenase C-terminal" evidence="11">
    <location>
        <begin position="313"/>
        <end position="415"/>
    </location>
</feature>
<feature type="binding site" evidence="9">
    <location>
        <position position="257"/>
    </location>
    <ligand>
        <name>substrate</name>
    </ligand>
</feature>
<keyword evidence="4 7" id="KW-0560">Oxidoreductase</keyword>
<evidence type="ECO:0000256" key="1">
    <source>
        <dbReference type="ARBA" id="ARBA00004701"/>
    </source>
</evidence>
<dbReference type="InterPro" id="IPR036291">
    <property type="entry name" value="NAD(P)-bd_dom_sf"/>
</dbReference>
<dbReference type="PANTHER" id="PTHR43750">
    <property type="entry name" value="UDP-GLUCOSE 6-DEHYDROGENASE TUAD"/>
    <property type="match status" value="1"/>
</dbReference>
<name>A0A5J5H7Y6_9BACI</name>
<dbReference type="InterPro" id="IPR036220">
    <property type="entry name" value="UDP-Glc/GDP-Man_DH_C_sf"/>
</dbReference>
<comment type="pathway">
    <text evidence="1">Nucleotide-sugar biosynthesis; UDP-alpha-D-glucuronate biosynthesis; UDP-alpha-D-glucuronate from UDP-alpha-D-glucose: step 1/1.</text>
</comment>
<feature type="binding site" evidence="9">
    <location>
        <begin position="152"/>
        <end position="155"/>
    </location>
    <ligand>
        <name>substrate</name>
    </ligand>
</feature>
<feature type="binding site" evidence="9">
    <location>
        <begin position="249"/>
        <end position="253"/>
    </location>
    <ligand>
        <name>substrate</name>
    </ligand>
</feature>
<dbReference type="AlphaFoldDB" id="A0A5J5H7Y6"/>
<dbReference type="Pfam" id="PF00984">
    <property type="entry name" value="UDPG_MGDP_dh"/>
    <property type="match status" value="1"/>
</dbReference>
<dbReference type="Gene3D" id="1.20.5.100">
    <property type="entry name" value="Cytochrome c1, transmembrane anchor, C-terminal"/>
    <property type="match status" value="1"/>
</dbReference>
<dbReference type="UniPathway" id="UPA00038">
    <property type="reaction ID" value="UER00491"/>
</dbReference>
<dbReference type="PIRSF" id="PIRSF500134">
    <property type="entry name" value="UDPglc_DH_bac"/>
    <property type="match status" value="1"/>
</dbReference>
<dbReference type="NCBIfam" id="TIGR03026">
    <property type="entry name" value="NDP-sugDHase"/>
    <property type="match status" value="1"/>
</dbReference>
<dbReference type="InterPro" id="IPR001732">
    <property type="entry name" value="UDP-Glc/GDP-Man_DH_N"/>
</dbReference>
<proteinExistence type="inferred from homology"/>
<evidence type="ECO:0000313" key="13">
    <source>
        <dbReference type="Proteomes" id="UP000326671"/>
    </source>
</evidence>
<keyword evidence="13" id="KW-1185">Reference proteome</keyword>
<dbReference type="GO" id="GO:0003979">
    <property type="term" value="F:UDP-glucose 6-dehydrogenase activity"/>
    <property type="evidence" value="ECO:0007669"/>
    <property type="project" value="UniProtKB-EC"/>
</dbReference>
<dbReference type="PIRSF" id="PIRSF000124">
    <property type="entry name" value="UDPglc_GDPman_dh"/>
    <property type="match status" value="1"/>
</dbReference>
<feature type="binding site" evidence="10">
    <location>
        <position position="327"/>
    </location>
    <ligand>
        <name>NAD(+)</name>
        <dbReference type="ChEBI" id="CHEBI:57540"/>
    </ligand>
</feature>
<dbReference type="InterPro" id="IPR014027">
    <property type="entry name" value="UDP-Glc/GDP-Man_DH_C"/>
</dbReference>
<reference evidence="12 13" key="1">
    <citation type="submission" date="2019-09" db="EMBL/GenBank/DDBJ databases">
        <title>Whole genome sequences of isolates from the Mars Exploration Rovers.</title>
        <authorList>
            <person name="Seuylemezian A."/>
            <person name="Vaishampayan P."/>
        </authorList>
    </citation>
    <scope>NUCLEOTIDE SEQUENCE [LARGE SCALE GENOMIC DNA]</scope>
    <source>
        <strain evidence="12 13">MER_TA_151</strain>
    </source>
</reference>
<dbReference type="RefSeq" id="WP_150442354.1">
    <property type="nucleotide sequence ID" value="NZ_VYKL01000041.1"/>
</dbReference>
<evidence type="ECO:0000256" key="2">
    <source>
        <dbReference type="ARBA" id="ARBA00006601"/>
    </source>
</evidence>
<gene>
    <name evidence="12" type="ORF">F4V44_22990</name>
</gene>
<dbReference type="GO" id="GO:0000271">
    <property type="term" value="P:polysaccharide biosynthetic process"/>
    <property type="evidence" value="ECO:0007669"/>
    <property type="project" value="InterPro"/>
</dbReference>
<dbReference type="InterPro" id="IPR017476">
    <property type="entry name" value="UDP-Glc/GDP-Man"/>
</dbReference>
<dbReference type="Pfam" id="PF03721">
    <property type="entry name" value="UDPG_MGDP_dh_N"/>
    <property type="match status" value="1"/>
</dbReference>
<dbReference type="GO" id="GO:0006065">
    <property type="term" value="P:UDP-glucuronate biosynthetic process"/>
    <property type="evidence" value="ECO:0007669"/>
    <property type="project" value="UniProtKB-UniPathway"/>
</dbReference>
<evidence type="ECO:0000256" key="9">
    <source>
        <dbReference type="PIRSR" id="PIRSR500134-2"/>
    </source>
</evidence>
<comment type="catalytic activity">
    <reaction evidence="6 7">
        <text>UDP-alpha-D-glucose + 2 NAD(+) + H2O = UDP-alpha-D-glucuronate + 2 NADH + 3 H(+)</text>
        <dbReference type="Rhea" id="RHEA:23596"/>
        <dbReference type="ChEBI" id="CHEBI:15377"/>
        <dbReference type="ChEBI" id="CHEBI:15378"/>
        <dbReference type="ChEBI" id="CHEBI:57540"/>
        <dbReference type="ChEBI" id="CHEBI:57945"/>
        <dbReference type="ChEBI" id="CHEBI:58052"/>
        <dbReference type="ChEBI" id="CHEBI:58885"/>
        <dbReference type="EC" id="1.1.1.22"/>
    </reaction>
</comment>
<sequence>MKITITGTGYVGLVTGVCLSDVGHQITCYDIDQEKIDLLNSGQSPIYEPGLDELIQKNIQKGRLQFTSNVKEAYSGADCIFIAVGTPPNEDGSANLTYIENAAIEIAEHMTKDCIVVTKSTVPVGTNEHIGMIIQERLPVNLKVRIVSNPEFLREGSAIHDTFHGDRIVIGSDNQEAGKRIEEIYSPFKLPVVHTDLRSAEMIKYASNSFLALKISFINEIANLCEKVGGNIEQVARGVGLDKRIGNKFLQAGIGFGGSCFPKDINALNHLANEYDYDFKILKSVIDVNRLQKERLFHKAKEIFESLAGRKITILGLTFKPNTDDIRDAASLKLIQDLLLEDAVITVYDPVGMSKVEKLFGDKIQYAASAEDALAGSEAAFILTEWGEIKTLSLETFKSYMEKPILFDGRNCFTLEDAEKHGIHYYSIGRKPIV</sequence>
<feature type="binding site" evidence="10">
    <location>
        <position position="35"/>
    </location>
    <ligand>
        <name>NAD(+)</name>
        <dbReference type="ChEBI" id="CHEBI:57540"/>
    </ligand>
</feature>
<feature type="binding site" evidence="9">
    <location>
        <position position="204"/>
    </location>
    <ligand>
        <name>substrate</name>
    </ligand>
</feature>
<dbReference type="InterPro" id="IPR014026">
    <property type="entry name" value="UDP-Glc/GDP-Man_DH_dimer"/>
</dbReference>
<evidence type="ECO:0000256" key="8">
    <source>
        <dbReference type="PIRSR" id="PIRSR500134-1"/>
    </source>
</evidence>
<evidence type="ECO:0000313" key="12">
    <source>
        <dbReference type="EMBL" id="KAA9015524.1"/>
    </source>
</evidence>
<protein>
    <recommendedName>
        <fullName evidence="3 7">UDP-glucose 6-dehydrogenase</fullName>
        <ecNumber evidence="3 7">1.1.1.22</ecNumber>
    </recommendedName>
</protein>